<evidence type="ECO:0000259" key="10">
    <source>
        <dbReference type="Pfam" id="PF12704"/>
    </source>
</evidence>
<dbReference type="InterPro" id="IPR003838">
    <property type="entry name" value="ABC3_permease_C"/>
</dbReference>
<evidence type="ECO:0000256" key="5">
    <source>
        <dbReference type="ARBA" id="ARBA00023136"/>
    </source>
</evidence>
<accession>A0A1I4HZA8</accession>
<keyword evidence="4 8" id="KW-1133">Transmembrane helix</keyword>
<dbReference type="Pfam" id="PF12704">
    <property type="entry name" value="MacB_PCD"/>
    <property type="match status" value="1"/>
</dbReference>
<dbReference type="EMBL" id="FOTC01000006">
    <property type="protein sequence ID" value="SFL46836.1"/>
    <property type="molecule type" value="Genomic_DNA"/>
</dbReference>
<evidence type="ECO:0000259" key="9">
    <source>
        <dbReference type="Pfam" id="PF02687"/>
    </source>
</evidence>
<comment type="subcellular location">
    <subcellularLocation>
        <location evidence="1">Cell membrane</location>
        <topology evidence="1">Multi-pass membrane protein</topology>
    </subcellularLocation>
</comment>
<gene>
    <name evidence="11" type="ORF">SAMN04487950_3906</name>
</gene>
<feature type="domain" description="MacB-like periplasmic core" evidence="10">
    <location>
        <begin position="27"/>
        <end position="217"/>
    </location>
</feature>
<feature type="domain" description="ABC3 transporter permease C-terminal" evidence="9">
    <location>
        <begin position="253"/>
        <end position="370"/>
    </location>
</feature>
<dbReference type="RefSeq" id="WP_089871612.1">
    <property type="nucleotide sequence ID" value="NZ_FOTC01000006.1"/>
</dbReference>
<organism evidence="11 12">
    <name type="scientific">Halogranum rubrum</name>
    <dbReference type="NCBI Taxonomy" id="553466"/>
    <lineage>
        <taxon>Archaea</taxon>
        <taxon>Methanobacteriati</taxon>
        <taxon>Methanobacteriota</taxon>
        <taxon>Stenosarchaea group</taxon>
        <taxon>Halobacteria</taxon>
        <taxon>Halobacteriales</taxon>
        <taxon>Haloferacaceae</taxon>
    </lineage>
</organism>
<feature type="transmembrane region" description="Helical" evidence="8">
    <location>
        <begin position="340"/>
        <end position="360"/>
    </location>
</feature>
<evidence type="ECO:0000313" key="11">
    <source>
        <dbReference type="EMBL" id="SFL46836.1"/>
    </source>
</evidence>
<evidence type="ECO:0000313" key="12">
    <source>
        <dbReference type="Proteomes" id="UP000199607"/>
    </source>
</evidence>
<feature type="region of interest" description="Disordered" evidence="7">
    <location>
        <begin position="58"/>
        <end position="77"/>
    </location>
</feature>
<evidence type="ECO:0000256" key="8">
    <source>
        <dbReference type="SAM" id="Phobius"/>
    </source>
</evidence>
<protein>
    <submittedName>
        <fullName evidence="11">Putative ABC transport system permease protein</fullName>
    </submittedName>
</protein>
<evidence type="ECO:0000256" key="1">
    <source>
        <dbReference type="ARBA" id="ARBA00004651"/>
    </source>
</evidence>
<evidence type="ECO:0000256" key="6">
    <source>
        <dbReference type="ARBA" id="ARBA00038076"/>
    </source>
</evidence>
<dbReference type="Pfam" id="PF02687">
    <property type="entry name" value="FtsX"/>
    <property type="match status" value="1"/>
</dbReference>
<feature type="transmembrane region" description="Helical" evidence="8">
    <location>
        <begin position="249"/>
        <end position="270"/>
    </location>
</feature>
<dbReference type="Proteomes" id="UP000199607">
    <property type="component" value="Unassembled WGS sequence"/>
</dbReference>
<dbReference type="STRING" id="553466.SAMN04487950_3906"/>
<feature type="transmembrane region" description="Helical" evidence="8">
    <location>
        <begin position="27"/>
        <end position="48"/>
    </location>
</feature>
<evidence type="ECO:0000256" key="4">
    <source>
        <dbReference type="ARBA" id="ARBA00022989"/>
    </source>
</evidence>
<dbReference type="PANTHER" id="PTHR30572:SF4">
    <property type="entry name" value="ABC TRANSPORTER PERMEASE YTRF"/>
    <property type="match status" value="1"/>
</dbReference>
<dbReference type="GO" id="GO:0005886">
    <property type="term" value="C:plasma membrane"/>
    <property type="evidence" value="ECO:0007669"/>
    <property type="project" value="UniProtKB-SubCell"/>
</dbReference>
<keyword evidence="5 8" id="KW-0472">Membrane</keyword>
<evidence type="ECO:0000256" key="7">
    <source>
        <dbReference type="SAM" id="MobiDB-lite"/>
    </source>
</evidence>
<proteinExistence type="inferred from homology"/>
<reference evidence="12" key="1">
    <citation type="submission" date="2016-10" db="EMBL/GenBank/DDBJ databases">
        <authorList>
            <person name="Varghese N."/>
            <person name="Submissions S."/>
        </authorList>
    </citation>
    <scope>NUCLEOTIDE SEQUENCE [LARGE SCALE GENOMIC DNA]</scope>
    <source>
        <strain evidence="12">CGMCC 1.7738</strain>
    </source>
</reference>
<dbReference type="AlphaFoldDB" id="A0A1I4HZA8"/>
<evidence type="ECO:0000256" key="3">
    <source>
        <dbReference type="ARBA" id="ARBA00022692"/>
    </source>
</evidence>
<dbReference type="InterPro" id="IPR025857">
    <property type="entry name" value="MacB_PCD"/>
</dbReference>
<keyword evidence="2" id="KW-1003">Cell membrane</keyword>
<sequence>MNFGFLDERFPSFKLARRNLTRTPLRSGLAALGIVIGVVAIASLGMFATSLQVNAEDVTSETNSQVSVNPGPAARDGRLSERDVQDVGRAVPGATVIPQKQIQVPVSAGRDNSLERASVVGVERPDAYLEASEGQVPASFQSGVLVDSLIAETLEVEVGERVEIDGRSTRVRAVVDGGGFSANLYVPIQTVEADGYSSVIVIPPETQTANETATTIRERLNVREERVQVPNPDLLSGLISGFFDILRGFLTAIGSISLIVAGVSILNVMLMSTIERRQEIGVLRAVGFQRRDILKILLSESMLLGVIGGLVGAVVSIVVSLGVNYYLVDDAMLTFHPRNLGVLVIAFVFGIVTSIGSGLYPAWKAANEQPVEALRS</sequence>
<keyword evidence="3 8" id="KW-0812">Transmembrane</keyword>
<name>A0A1I4HZA8_9EURY</name>
<dbReference type="GO" id="GO:0022857">
    <property type="term" value="F:transmembrane transporter activity"/>
    <property type="evidence" value="ECO:0007669"/>
    <property type="project" value="TreeGrafter"/>
</dbReference>
<evidence type="ECO:0000256" key="2">
    <source>
        <dbReference type="ARBA" id="ARBA00022475"/>
    </source>
</evidence>
<keyword evidence="12" id="KW-1185">Reference proteome</keyword>
<dbReference type="PANTHER" id="PTHR30572">
    <property type="entry name" value="MEMBRANE COMPONENT OF TRANSPORTER-RELATED"/>
    <property type="match status" value="1"/>
</dbReference>
<feature type="transmembrane region" description="Helical" evidence="8">
    <location>
        <begin position="303"/>
        <end position="328"/>
    </location>
</feature>
<comment type="similarity">
    <text evidence="6">Belongs to the ABC-4 integral membrane protein family.</text>
</comment>
<dbReference type="InterPro" id="IPR050250">
    <property type="entry name" value="Macrolide_Exporter_MacB"/>
</dbReference>